<sequence length="340" mass="39239">MKTLLVAIVGNDNFGDEAMFKAIYRKLLSRGEEIVVATYNVDEAKRRFPNVNFIKIPILSKHQYLLGLMGKNVLSIDISRFDSLYISGGGTLNSLYPLHVFNIYLMVREFRKKRKYVEFRPQSVGPFFGRTKPILEFLIKRIVKFSDKFYVREQASYEYLAKKNLKIELHRDDAWEIPADSSISLPDGKYVGLCIRPWKRQEDLLREYMKELVKEIEKLNYIPLFIPIAYGGSESYIDNAFLKGIVPGIFLDDLIEMDSLTPETIKDIIGRCCFTIGMSYHFNVFSLSQGVPSAAIYLDEYYKIKNLGLYKAFGNPKLVFKIPETPPSELLRTILEISNI</sequence>
<gene>
    <name evidence="2" type="ordered locus">THA_744</name>
</gene>
<dbReference type="Pfam" id="PF04230">
    <property type="entry name" value="PS_pyruv_trans"/>
    <property type="match status" value="1"/>
</dbReference>
<dbReference type="STRING" id="484019.THA_744"/>
<dbReference type="PANTHER" id="PTHR36836:SF1">
    <property type="entry name" value="COLANIC ACID BIOSYNTHESIS PROTEIN WCAK"/>
    <property type="match status" value="1"/>
</dbReference>
<evidence type="ECO:0000313" key="2">
    <source>
        <dbReference type="EMBL" id="ACJ75210.1"/>
    </source>
</evidence>
<evidence type="ECO:0000313" key="3">
    <source>
        <dbReference type="Proteomes" id="UP000002453"/>
    </source>
</evidence>
<dbReference type="eggNOG" id="COG2327">
    <property type="taxonomic scope" value="Bacteria"/>
</dbReference>
<protein>
    <recommendedName>
        <fullName evidence="1">Polysaccharide pyruvyl transferase domain-containing protein</fullName>
    </recommendedName>
</protein>
<proteinExistence type="predicted"/>
<dbReference type="AlphaFoldDB" id="B7IGJ6"/>
<dbReference type="PANTHER" id="PTHR36836">
    <property type="entry name" value="COLANIC ACID BIOSYNTHESIS PROTEIN WCAK"/>
    <property type="match status" value="1"/>
</dbReference>
<dbReference type="InterPro" id="IPR007345">
    <property type="entry name" value="Polysacch_pyruvyl_Trfase"/>
</dbReference>
<accession>B7IGJ6</accession>
<dbReference type="EMBL" id="CP001185">
    <property type="protein sequence ID" value="ACJ75210.1"/>
    <property type="molecule type" value="Genomic_DNA"/>
</dbReference>
<dbReference type="RefSeq" id="WP_012579769.1">
    <property type="nucleotide sequence ID" value="NC_011653.1"/>
</dbReference>
<keyword evidence="3" id="KW-1185">Reference proteome</keyword>
<dbReference type="HOGENOM" id="CLU_803946_0_0_0"/>
<organism evidence="2 3">
    <name type="scientific">Thermosipho africanus (strain TCF52B)</name>
    <dbReference type="NCBI Taxonomy" id="484019"/>
    <lineage>
        <taxon>Bacteria</taxon>
        <taxon>Thermotogati</taxon>
        <taxon>Thermotogota</taxon>
        <taxon>Thermotogae</taxon>
        <taxon>Thermotogales</taxon>
        <taxon>Fervidobacteriaceae</taxon>
        <taxon>Thermosipho</taxon>
    </lineage>
</organism>
<evidence type="ECO:0000259" key="1">
    <source>
        <dbReference type="Pfam" id="PF04230"/>
    </source>
</evidence>
<reference evidence="2 3" key="1">
    <citation type="journal article" date="2009" name="J. Bacteriol.">
        <title>The genome of Thermosipho africanus TCF52B: lateral genetic connections to the Firmicutes and Archaea.</title>
        <authorList>
            <person name="Nesboe C.L."/>
            <person name="Bapteste E."/>
            <person name="Curtis B."/>
            <person name="Dahle H."/>
            <person name="Lopez P."/>
            <person name="Macleod D."/>
            <person name="Dlutek M."/>
            <person name="Bowman S."/>
            <person name="Zhaxybayeva O."/>
            <person name="Birkeland N.-K."/>
            <person name="Doolittle W.F."/>
        </authorList>
    </citation>
    <scope>NUCLEOTIDE SEQUENCE [LARGE SCALE GENOMIC DNA]</scope>
    <source>
        <strain evidence="2 3">TCF52B</strain>
    </source>
</reference>
<dbReference type="Proteomes" id="UP000002453">
    <property type="component" value="Chromosome"/>
</dbReference>
<dbReference type="OrthoDB" id="446609at2"/>
<name>B7IGJ6_THEAB</name>
<dbReference type="KEGG" id="taf:THA_744"/>
<feature type="domain" description="Polysaccharide pyruvyl transferase" evidence="1">
    <location>
        <begin position="13"/>
        <end position="299"/>
    </location>
</feature>